<proteinExistence type="predicted"/>
<keyword evidence="1" id="KW-0472">Membrane</keyword>
<keyword evidence="1" id="KW-1133">Transmembrane helix</keyword>
<keyword evidence="1" id="KW-0812">Transmembrane</keyword>
<accession>A0A8B2P674</accession>
<gene>
    <name evidence="2" type="ORF">DLJ53_06335</name>
</gene>
<dbReference type="Pfam" id="PF13430">
    <property type="entry name" value="DUF4112"/>
    <property type="match status" value="1"/>
</dbReference>
<dbReference type="Proteomes" id="UP000249590">
    <property type="component" value="Unassembled WGS sequence"/>
</dbReference>
<feature type="transmembrane region" description="Helical" evidence="1">
    <location>
        <begin position="47"/>
        <end position="69"/>
    </location>
</feature>
<organism evidence="2 3">
    <name type="scientific">Acuticoccus sediminis</name>
    <dbReference type="NCBI Taxonomy" id="2184697"/>
    <lineage>
        <taxon>Bacteria</taxon>
        <taxon>Pseudomonadati</taxon>
        <taxon>Pseudomonadota</taxon>
        <taxon>Alphaproteobacteria</taxon>
        <taxon>Hyphomicrobiales</taxon>
        <taxon>Amorphaceae</taxon>
        <taxon>Acuticoccus</taxon>
    </lineage>
</organism>
<evidence type="ECO:0000313" key="3">
    <source>
        <dbReference type="Proteomes" id="UP000249590"/>
    </source>
</evidence>
<sequence>MAPTITMSRGRDRTYSSSAPSTAELDRLANLLDSKFSVLGVRFGMDAVLGLVPGIGDMAGLAISAYLIGQGYRLGARKRTLARMAANVAGDSLIGSIPLLGTVADVMWKANNANMRLLKRDLARPGVTRRHQTWRAPSGAP</sequence>
<protein>
    <submittedName>
        <fullName evidence="2">DUF4112 domain-containing protein</fullName>
    </submittedName>
</protein>
<comment type="caution">
    <text evidence="2">The sequence shown here is derived from an EMBL/GenBank/DDBJ whole genome shotgun (WGS) entry which is preliminary data.</text>
</comment>
<reference evidence="2 3" key="1">
    <citation type="submission" date="2018-05" db="EMBL/GenBank/DDBJ databases">
        <title>Acuticoccus sediminis sp. nov., isolated from deep-sea sediment of Indian Ocean.</title>
        <authorList>
            <person name="Liu X."/>
            <person name="Lai Q."/>
            <person name="Du Y."/>
            <person name="Sun F."/>
            <person name="Zhang X."/>
            <person name="Wang S."/>
            <person name="Shao Z."/>
        </authorList>
    </citation>
    <scope>NUCLEOTIDE SEQUENCE [LARGE SCALE GENOMIC DNA]</scope>
    <source>
        <strain evidence="2 3">PTG4-2</strain>
    </source>
</reference>
<dbReference type="RefSeq" id="WP_111343244.1">
    <property type="nucleotide sequence ID" value="NZ_JAIWKD010000001.1"/>
</dbReference>
<keyword evidence="3" id="KW-1185">Reference proteome</keyword>
<dbReference type="AlphaFoldDB" id="A0A8B2P674"/>
<name>A0A8B2P674_9HYPH</name>
<evidence type="ECO:0000256" key="1">
    <source>
        <dbReference type="SAM" id="Phobius"/>
    </source>
</evidence>
<dbReference type="PANTHER" id="PTHR35519">
    <property type="entry name" value="MEMBRANE PROTEINS"/>
    <property type="match status" value="1"/>
</dbReference>
<dbReference type="PANTHER" id="PTHR35519:SF2">
    <property type="entry name" value="PH DOMAIN PROTEIN"/>
    <property type="match status" value="1"/>
</dbReference>
<evidence type="ECO:0000313" key="2">
    <source>
        <dbReference type="EMBL" id="RAI04069.1"/>
    </source>
</evidence>
<dbReference type="EMBL" id="QHHQ01000001">
    <property type="protein sequence ID" value="RAI04069.1"/>
    <property type="molecule type" value="Genomic_DNA"/>
</dbReference>
<dbReference type="InterPro" id="IPR025187">
    <property type="entry name" value="DUF4112"/>
</dbReference>
<dbReference type="OrthoDB" id="513552at2"/>